<sequence length="233" mass="25988">MKLYLSILAAAHSAHAFISSNSMYESRKMILSLSKNAEDEAQALLEKAEKLRKEVESIQEVKREENQKLEEERQAVVKEKEELRMRYSAEVPILKGDGSVQMERCDFSPRLKSDDGKLSSIITVQTNLPMGMILGQDKDMVGLTTVDEIAPGSNAELAGVKVGDLLRACTACQVTMEQPTWQLMAGGIGRPKTTRMMYSTDGKQFEEVMEALVSNSMDPEGRPAWLVLERIDD</sequence>
<dbReference type="InterPro" id="IPR036034">
    <property type="entry name" value="PDZ_sf"/>
</dbReference>
<evidence type="ECO:0000313" key="3">
    <source>
        <dbReference type="Proteomes" id="UP001054902"/>
    </source>
</evidence>
<comment type="caution">
    <text evidence="2">The sequence shown here is derived from an EMBL/GenBank/DDBJ whole genome shotgun (WGS) entry which is preliminary data.</text>
</comment>
<feature type="coiled-coil region" evidence="1">
    <location>
        <begin position="34"/>
        <end position="86"/>
    </location>
</feature>
<dbReference type="Proteomes" id="UP001054902">
    <property type="component" value="Unassembled WGS sequence"/>
</dbReference>
<protein>
    <recommendedName>
        <fullName evidence="4">PDZ domain-containing protein</fullName>
    </recommendedName>
</protein>
<gene>
    <name evidence="2" type="ORF">CTEN210_11289</name>
</gene>
<evidence type="ECO:0008006" key="4">
    <source>
        <dbReference type="Google" id="ProtNLM"/>
    </source>
</evidence>
<organism evidence="2 3">
    <name type="scientific">Chaetoceros tenuissimus</name>
    <dbReference type="NCBI Taxonomy" id="426638"/>
    <lineage>
        <taxon>Eukaryota</taxon>
        <taxon>Sar</taxon>
        <taxon>Stramenopiles</taxon>
        <taxon>Ochrophyta</taxon>
        <taxon>Bacillariophyta</taxon>
        <taxon>Coscinodiscophyceae</taxon>
        <taxon>Chaetocerotophycidae</taxon>
        <taxon>Chaetocerotales</taxon>
        <taxon>Chaetocerotaceae</taxon>
        <taxon>Chaetoceros</taxon>
    </lineage>
</organism>
<evidence type="ECO:0000313" key="2">
    <source>
        <dbReference type="EMBL" id="GFH54813.1"/>
    </source>
</evidence>
<proteinExistence type="predicted"/>
<name>A0AAD3H9E0_9STRA</name>
<evidence type="ECO:0000256" key="1">
    <source>
        <dbReference type="SAM" id="Coils"/>
    </source>
</evidence>
<dbReference type="EMBL" id="BLLK01000047">
    <property type="protein sequence ID" value="GFH54813.1"/>
    <property type="molecule type" value="Genomic_DNA"/>
</dbReference>
<keyword evidence="1" id="KW-0175">Coiled coil</keyword>
<reference evidence="2 3" key="1">
    <citation type="journal article" date="2021" name="Sci. Rep.">
        <title>The genome of the diatom Chaetoceros tenuissimus carries an ancient integrated fragment of an extant virus.</title>
        <authorList>
            <person name="Hongo Y."/>
            <person name="Kimura K."/>
            <person name="Takaki Y."/>
            <person name="Yoshida Y."/>
            <person name="Baba S."/>
            <person name="Kobayashi G."/>
            <person name="Nagasaki K."/>
            <person name="Hano T."/>
            <person name="Tomaru Y."/>
        </authorList>
    </citation>
    <scope>NUCLEOTIDE SEQUENCE [LARGE SCALE GENOMIC DNA]</scope>
    <source>
        <strain evidence="2 3">NIES-3715</strain>
    </source>
</reference>
<keyword evidence="3" id="KW-1185">Reference proteome</keyword>
<accession>A0AAD3H9E0</accession>
<dbReference type="AlphaFoldDB" id="A0AAD3H9E0"/>
<dbReference type="SUPFAM" id="SSF50156">
    <property type="entry name" value="PDZ domain-like"/>
    <property type="match status" value="1"/>
</dbReference>